<dbReference type="PANTHER" id="PTHR43133:SF8">
    <property type="entry name" value="RNA POLYMERASE SIGMA FACTOR HI_1459-RELATED"/>
    <property type="match status" value="1"/>
</dbReference>
<protein>
    <submittedName>
        <fullName evidence="7">RNA polymerase sigma factor SigD</fullName>
    </submittedName>
</protein>
<dbReference type="SUPFAM" id="SSF88946">
    <property type="entry name" value="Sigma2 domain of RNA polymerase sigma factors"/>
    <property type="match status" value="1"/>
</dbReference>
<evidence type="ECO:0000256" key="5">
    <source>
        <dbReference type="SAM" id="MobiDB-lite"/>
    </source>
</evidence>
<evidence type="ECO:0000313" key="7">
    <source>
        <dbReference type="EMBL" id="TWU30445.1"/>
    </source>
</evidence>
<keyword evidence="8" id="KW-1185">Reference proteome</keyword>
<dbReference type="Gene3D" id="1.10.1740.10">
    <property type="match status" value="1"/>
</dbReference>
<feature type="domain" description="RNA polymerase sigma-70 ECF-like HTH" evidence="6">
    <location>
        <begin position="8"/>
        <end position="180"/>
    </location>
</feature>
<gene>
    <name evidence="7" type="ORF">Pla144_12320</name>
</gene>
<dbReference type="PANTHER" id="PTHR43133">
    <property type="entry name" value="RNA POLYMERASE ECF-TYPE SIGMA FACTO"/>
    <property type="match status" value="1"/>
</dbReference>
<dbReference type="GO" id="GO:0003677">
    <property type="term" value="F:DNA binding"/>
    <property type="evidence" value="ECO:0007669"/>
    <property type="project" value="UniProtKB-KW"/>
</dbReference>
<dbReference type="Pfam" id="PF07638">
    <property type="entry name" value="Sigma70_ECF"/>
    <property type="match status" value="1"/>
</dbReference>
<dbReference type="EMBL" id="SJPS01000001">
    <property type="protein sequence ID" value="TWU30445.1"/>
    <property type="molecule type" value="Genomic_DNA"/>
</dbReference>
<name>A0A5C6D2U3_9BACT</name>
<dbReference type="AlphaFoldDB" id="A0A5C6D2U3"/>
<proteinExistence type="predicted"/>
<dbReference type="InterPro" id="IPR014284">
    <property type="entry name" value="RNA_pol_sigma-70_dom"/>
</dbReference>
<dbReference type="GO" id="GO:0016987">
    <property type="term" value="F:sigma factor activity"/>
    <property type="evidence" value="ECO:0007669"/>
    <property type="project" value="UniProtKB-KW"/>
</dbReference>
<comment type="caution">
    <text evidence="7">The sequence shown here is derived from an EMBL/GenBank/DDBJ whole genome shotgun (WGS) entry which is preliminary data.</text>
</comment>
<evidence type="ECO:0000313" key="8">
    <source>
        <dbReference type="Proteomes" id="UP000318437"/>
    </source>
</evidence>
<evidence type="ECO:0000259" key="6">
    <source>
        <dbReference type="Pfam" id="PF07638"/>
    </source>
</evidence>
<dbReference type="RefSeq" id="WP_146448701.1">
    <property type="nucleotide sequence ID" value="NZ_SJPS01000001.1"/>
</dbReference>
<reference evidence="7 8" key="1">
    <citation type="submission" date="2019-02" db="EMBL/GenBank/DDBJ databases">
        <title>Deep-cultivation of Planctomycetes and their phenomic and genomic characterization uncovers novel biology.</title>
        <authorList>
            <person name="Wiegand S."/>
            <person name="Jogler M."/>
            <person name="Boedeker C."/>
            <person name="Pinto D."/>
            <person name="Vollmers J."/>
            <person name="Rivas-Marin E."/>
            <person name="Kohn T."/>
            <person name="Peeters S.H."/>
            <person name="Heuer A."/>
            <person name="Rast P."/>
            <person name="Oberbeckmann S."/>
            <person name="Bunk B."/>
            <person name="Jeske O."/>
            <person name="Meyerdierks A."/>
            <person name="Storesund J.E."/>
            <person name="Kallscheuer N."/>
            <person name="Luecker S."/>
            <person name="Lage O.M."/>
            <person name="Pohl T."/>
            <person name="Merkel B.J."/>
            <person name="Hornburger P."/>
            <person name="Mueller R.-W."/>
            <person name="Bruemmer F."/>
            <person name="Labrenz M."/>
            <person name="Spormann A.M."/>
            <person name="Op Den Camp H."/>
            <person name="Overmann J."/>
            <person name="Amann R."/>
            <person name="Jetten M.S.M."/>
            <person name="Mascher T."/>
            <person name="Medema M.H."/>
            <person name="Devos D.P."/>
            <person name="Kaster A.-K."/>
            <person name="Ovreas L."/>
            <person name="Rohde M."/>
            <person name="Galperin M.Y."/>
            <person name="Jogler C."/>
        </authorList>
    </citation>
    <scope>NUCLEOTIDE SEQUENCE [LARGE SCALE GENOMIC DNA]</scope>
    <source>
        <strain evidence="7 8">Pla144</strain>
    </source>
</reference>
<dbReference type="Proteomes" id="UP000318437">
    <property type="component" value="Unassembled WGS sequence"/>
</dbReference>
<dbReference type="InterPro" id="IPR013325">
    <property type="entry name" value="RNA_pol_sigma_r2"/>
</dbReference>
<dbReference type="InterPro" id="IPR053812">
    <property type="entry name" value="HTH_Sigma70_ECF-like"/>
</dbReference>
<keyword evidence="3" id="KW-0238">DNA-binding</keyword>
<evidence type="ECO:0000256" key="4">
    <source>
        <dbReference type="ARBA" id="ARBA00023163"/>
    </source>
</evidence>
<evidence type="ECO:0000256" key="3">
    <source>
        <dbReference type="ARBA" id="ARBA00023125"/>
    </source>
</evidence>
<dbReference type="OrthoDB" id="274519at2"/>
<feature type="region of interest" description="Disordered" evidence="5">
    <location>
        <begin position="95"/>
        <end position="117"/>
    </location>
</feature>
<evidence type="ECO:0000256" key="1">
    <source>
        <dbReference type="ARBA" id="ARBA00023015"/>
    </source>
</evidence>
<evidence type="ECO:0000256" key="2">
    <source>
        <dbReference type="ARBA" id="ARBA00023082"/>
    </source>
</evidence>
<dbReference type="NCBIfam" id="TIGR02937">
    <property type="entry name" value="sigma70-ECF"/>
    <property type="match status" value="1"/>
</dbReference>
<keyword evidence="2" id="KW-0731">Sigma factor</keyword>
<accession>A0A5C6D2U3</accession>
<keyword evidence="4" id="KW-0804">Transcription</keyword>
<keyword evidence="1" id="KW-0805">Transcription regulation</keyword>
<sequence>MDSPLAFGELLVRVRSGDQDAAAQLVHIYEPTIRRIVRLRLANAPLTALLESTDICQSVLASFFVRMNLGQYSLDTPEQLVKLLATMARSKLAGQFRREQAQRRDRRRTSLIPDDRQLVGSGVTPSREVAAREILENVHRGLSPEERVLVDMRQQGHDWASVANEIGGSPDALRMKLTRAIDRVAQELGIEDEL</sequence>
<dbReference type="InterPro" id="IPR039425">
    <property type="entry name" value="RNA_pol_sigma-70-like"/>
</dbReference>
<dbReference type="GO" id="GO:0006352">
    <property type="term" value="P:DNA-templated transcription initiation"/>
    <property type="evidence" value="ECO:0007669"/>
    <property type="project" value="InterPro"/>
</dbReference>
<organism evidence="7 8">
    <name type="scientific">Bythopirellula polymerisocia</name>
    <dbReference type="NCBI Taxonomy" id="2528003"/>
    <lineage>
        <taxon>Bacteria</taxon>
        <taxon>Pseudomonadati</taxon>
        <taxon>Planctomycetota</taxon>
        <taxon>Planctomycetia</taxon>
        <taxon>Pirellulales</taxon>
        <taxon>Lacipirellulaceae</taxon>
        <taxon>Bythopirellula</taxon>
    </lineage>
</organism>